<accession>A0A7S0NZ26</accession>
<name>A0A7S0NZ26_9EUKA</name>
<keyword evidence="4 5" id="KW-0472">Membrane</keyword>
<evidence type="ECO:0000256" key="3">
    <source>
        <dbReference type="ARBA" id="ARBA00022989"/>
    </source>
</evidence>
<keyword evidence="2 5" id="KW-0812">Transmembrane</keyword>
<comment type="subcellular location">
    <subcellularLocation>
        <location evidence="1">Membrane</location>
        <topology evidence="1">Multi-pass membrane protein</topology>
    </subcellularLocation>
</comment>
<feature type="transmembrane region" description="Helical" evidence="5">
    <location>
        <begin position="244"/>
        <end position="261"/>
    </location>
</feature>
<evidence type="ECO:0008006" key="7">
    <source>
        <dbReference type="Google" id="ProtNLM"/>
    </source>
</evidence>
<feature type="transmembrane region" description="Helical" evidence="5">
    <location>
        <begin position="136"/>
        <end position="155"/>
    </location>
</feature>
<evidence type="ECO:0000256" key="1">
    <source>
        <dbReference type="ARBA" id="ARBA00004141"/>
    </source>
</evidence>
<feature type="transmembrane region" description="Helical" evidence="5">
    <location>
        <begin position="304"/>
        <end position="321"/>
    </location>
</feature>
<dbReference type="SUPFAM" id="SSF103481">
    <property type="entry name" value="Multidrug resistance efflux transporter EmrE"/>
    <property type="match status" value="1"/>
</dbReference>
<dbReference type="Pfam" id="PF05653">
    <property type="entry name" value="Mg_trans_NIPA"/>
    <property type="match status" value="1"/>
</dbReference>
<feature type="transmembrane region" description="Helical" evidence="5">
    <location>
        <begin position="273"/>
        <end position="292"/>
    </location>
</feature>
<keyword evidence="3 5" id="KW-1133">Transmembrane helix</keyword>
<gene>
    <name evidence="6" type="ORF">CLEP1334_LOCUS15371</name>
</gene>
<proteinExistence type="predicted"/>
<protein>
    <recommendedName>
        <fullName evidence="7">Magnesium transporter</fullName>
    </recommendedName>
</protein>
<feature type="transmembrane region" description="Helical" evidence="5">
    <location>
        <begin position="83"/>
        <end position="104"/>
    </location>
</feature>
<sequence>MAGERAGRAFALQPDSSQAFQSARLQLEQLAGSAENAKGVTLALTSSLFIGASFIIKKKGLIFAGQSGVRASAGGYSYLRQPLWWVGLITMIGGESANFAAYAYAPAILVTPLGATTIVASAIFARCFLGETLHSCGVVGSVLCVGGGVLLVEFAPEEQQLTSVEEIWELASQPLFVAYSAIVVAISTFLMYRVAPRHGKAFVWVYVLICSLVGSLSVVALRALGIAIKLTLRGSWQIHKRETYLLVLWVLGCIAVQMNYLNKALDTFNTTMVSSVYYVFFTLCTVSASTIMYKDWENQTANSIGWQMFALATLLVGVHVLSATKDSPAGCVSGLRVVIGRSIKQDGYQLCAASEEDAECPGANKK</sequence>
<reference evidence="6" key="1">
    <citation type="submission" date="2021-01" db="EMBL/GenBank/DDBJ databases">
        <authorList>
            <person name="Corre E."/>
            <person name="Pelletier E."/>
            <person name="Niang G."/>
            <person name="Scheremetjew M."/>
            <person name="Finn R."/>
            <person name="Kale V."/>
            <person name="Holt S."/>
            <person name="Cochrane G."/>
            <person name="Meng A."/>
            <person name="Brown T."/>
            <person name="Cohen L."/>
        </authorList>
    </citation>
    <scope>NUCLEOTIDE SEQUENCE</scope>
    <source>
        <strain evidence="6">RCC1130</strain>
    </source>
</reference>
<dbReference type="PANTHER" id="PTHR12570:SF91">
    <property type="entry name" value="MAGNESIUM TRANSPORTER-RELATED"/>
    <property type="match status" value="1"/>
</dbReference>
<dbReference type="InterPro" id="IPR008521">
    <property type="entry name" value="Mg_trans_NIPA"/>
</dbReference>
<organism evidence="6">
    <name type="scientific">Calcidiscus leptoporus</name>
    <dbReference type="NCBI Taxonomy" id="127549"/>
    <lineage>
        <taxon>Eukaryota</taxon>
        <taxon>Haptista</taxon>
        <taxon>Haptophyta</taxon>
        <taxon>Prymnesiophyceae</taxon>
        <taxon>Coccolithales</taxon>
        <taxon>Calcidiscaceae</taxon>
        <taxon>Calcidiscus</taxon>
    </lineage>
</organism>
<feature type="transmembrane region" description="Helical" evidence="5">
    <location>
        <begin position="110"/>
        <end position="129"/>
    </location>
</feature>
<dbReference type="InterPro" id="IPR037185">
    <property type="entry name" value="EmrE-like"/>
</dbReference>
<dbReference type="EMBL" id="HBER01030611">
    <property type="protein sequence ID" value="CAD8540088.1"/>
    <property type="molecule type" value="Transcribed_RNA"/>
</dbReference>
<dbReference type="GO" id="GO:0016020">
    <property type="term" value="C:membrane"/>
    <property type="evidence" value="ECO:0007669"/>
    <property type="project" value="UniProtKB-SubCell"/>
</dbReference>
<dbReference type="GO" id="GO:0015095">
    <property type="term" value="F:magnesium ion transmembrane transporter activity"/>
    <property type="evidence" value="ECO:0007669"/>
    <property type="project" value="InterPro"/>
</dbReference>
<dbReference type="PANTHER" id="PTHR12570">
    <property type="match status" value="1"/>
</dbReference>
<feature type="transmembrane region" description="Helical" evidence="5">
    <location>
        <begin position="202"/>
        <end position="224"/>
    </location>
</feature>
<feature type="transmembrane region" description="Helical" evidence="5">
    <location>
        <begin position="175"/>
        <end position="195"/>
    </location>
</feature>
<evidence type="ECO:0000256" key="4">
    <source>
        <dbReference type="ARBA" id="ARBA00023136"/>
    </source>
</evidence>
<dbReference type="AlphaFoldDB" id="A0A7S0NZ26"/>
<evidence type="ECO:0000256" key="5">
    <source>
        <dbReference type="SAM" id="Phobius"/>
    </source>
</evidence>
<evidence type="ECO:0000313" key="6">
    <source>
        <dbReference type="EMBL" id="CAD8540088.1"/>
    </source>
</evidence>
<evidence type="ECO:0000256" key="2">
    <source>
        <dbReference type="ARBA" id="ARBA00022692"/>
    </source>
</evidence>